<proteinExistence type="predicted"/>
<organism evidence="1 2">
    <name type="scientific">Hydrogenophilus thermoluteolus</name>
    <name type="common">Pseudomonas hydrogenothermophila</name>
    <dbReference type="NCBI Taxonomy" id="297"/>
    <lineage>
        <taxon>Bacteria</taxon>
        <taxon>Pseudomonadati</taxon>
        <taxon>Pseudomonadota</taxon>
        <taxon>Hydrogenophilia</taxon>
        <taxon>Hydrogenophilales</taxon>
        <taxon>Hydrogenophilaceae</taxon>
        <taxon>Hydrogenophilus</taxon>
    </lineage>
</organism>
<sequence length="344" mass="38083">MPDARVRAIAPVVEVTYNGRDITTDLTPYLTRFVFIDRMTGEADTLDLELGEVKADATRWLAEWYPDKGMELSARFGWSHQELVPAGAFDVDEIEIESPPMAIRIRAQSAGVSRAVRSRIGRKYENTTLKGILADVAQRLGAKLSGKIEPDPAIERATQYGETAWQFAVRIAREYGYTVKLTNNNQTLAVSRLADDQPPVRVLRPSDMTRFSFRDQIADVPARATVRRHDEKTGELIVYGLDAKGQAVPVDKVSVDERVKVTRAANAQDAEARARAEMERHALDKTSLDVELPGDPLLAAGLAVDVTGWGRVDGRYVIVVAEHVIERGSGYTTRLQLKRIADAA</sequence>
<accession>A0A2Z6DXM3</accession>
<dbReference type="Gene3D" id="3.55.50.10">
    <property type="entry name" value="Baseplate protein-like domains"/>
    <property type="match status" value="1"/>
</dbReference>
<dbReference type="EMBL" id="AP018558">
    <property type="protein sequence ID" value="BBD77246.1"/>
    <property type="molecule type" value="Genomic_DNA"/>
</dbReference>
<dbReference type="SUPFAM" id="SSF69279">
    <property type="entry name" value="Phage tail proteins"/>
    <property type="match status" value="1"/>
</dbReference>
<keyword evidence="2" id="KW-1185">Reference proteome</keyword>
<reference evidence="1 2" key="1">
    <citation type="submission" date="2018-04" db="EMBL/GenBank/DDBJ databases">
        <title>Complete genome sequence of Hydrogenophilus thermoluteolus TH-1.</title>
        <authorList>
            <person name="Arai H."/>
        </authorList>
    </citation>
    <scope>NUCLEOTIDE SEQUENCE [LARGE SCALE GENOMIC DNA]</scope>
    <source>
        <strain evidence="1 2">TH-1</strain>
    </source>
</reference>
<dbReference type="Proteomes" id="UP000262004">
    <property type="component" value="Chromosome"/>
</dbReference>
<protein>
    <submittedName>
        <fullName evidence="1">Bacteriophage regulatory protein</fullName>
    </submittedName>
</protein>
<dbReference type="Gene3D" id="4.10.220.110">
    <property type="match status" value="1"/>
</dbReference>
<dbReference type="AlphaFoldDB" id="A0A2Z6DXM3"/>
<evidence type="ECO:0000313" key="1">
    <source>
        <dbReference type="EMBL" id="BBD77246.1"/>
    </source>
</evidence>
<dbReference type="OrthoDB" id="4070623at2"/>
<dbReference type="Pfam" id="PF05954">
    <property type="entry name" value="Phage_GPD"/>
    <property type="match status" value="1"/>
</dbReference>
<dbReference type="KEGG" id="htl:HPTL_0979"/>
<dbReference type="Gene3D" id="2.30.110.50">
    <property type="match status" value="1"/>
</dbReference>
<dbReference type="RefSeq" id="WP_119334999.1">
    <property type="nucleotide sequence ID" value="NZ_AP018558.1"/>
</dbReference>
<name>A0A2Z6DXM3_HYDTE</name>
<gene>
    <name evidence="1" type="ORF">HPTL_0979</name>
</gene>
<evidence type="ECO:0000313" key="2">
    <source>
        <dbReference type="Proteomes" id="UP000262004"/>
    </source>
</evidence>